<comment type="caution">
    <text evidence="1">The sequence shown here is derived from an EMBL/GenBank/DDBJ whole genome shotgun (WGS) entry which is preliminary data.</text>
</comment>
<reference evidence="1" key="1">
    <citation type="submission" date="2020-08" db="EMBL/GenBank/DDBJ databases">
        <title>Multicomponent nature underlies the extraordinary mechanical properties of spider dragline silk.</title>
        <authorList>
            <person name="Kono N."/>
            <person name="Nakamura H."/>
            <person name="Mori M."/>
            <person name="Yoshida Y."/>
            <person name="Ohtoshi R."/>
            <person name="Malay A.D."/>
            <person name="Moran D.A.P."/>
            <person name="Tomita M."/>
            <person name="Numata K."/>
            <person name="Arakawa K."/>
        </authorList>
    </citation>
    <scope>NUCLEOTIDE SEQUENCE</scope>
</reference>
<sequence length="94" mass="10682">MAGDRRDWVYRFKAAGTSKGLQRADSLLPSEVFPVLPRKVKSNDFFAQNLQNMMRLFIKSAHKGRTHDWSESSLPLPTDCAAQRAKMIETRGQS</sequence>
<protein>
    <submittedName>
        <fullName evidence="1">Uncharacterized protein</fullName>
    </submittedName>
</protein>
<accession>A0A8X6PJU2</accession>
<gene>
    <name evidence="1" type="ORF">NPIL_122811</name>
</gene>
<organism evidence="1 2">
    <name type="scientific">Nephila pilipes</name>
    <name type="common">Giant wood spider</name>
    <name type="synonym">Nephila maculata</name>
    <dbReference type="NCBI Taxonomy" id="299642"/>
    <lineage>
        <taxon>Eukaryota</taxon>
        <taxon>Metazoa</taxon>
        <taxon>Ecdysozoa</taxon>
        <taxon>Arthropoda</taxon>
        <taxon>Chelicerata</taxon>
        <taxon>Arachnida</taxon>
        <taxon>Araneae</taxon>
        <taxon>Araneomorphae</taxon>
        <taxon>Entelegynae</taxon>
        <taxon>Araneoidea</taxon>
        <taxon>Nephilidae</taxon>
        <taxon>Nephila</taxon>
    </lineage>
</organism>
<dbReference type="AlphaFoldDB" id="A0A8X6PJU2"/>
<name>A0A8X6PJU2_NEPPI</name>
<evidence type="ECO:0000313" key="2">
    <source>
        <dbReference type="Proteomes" id="UP000887013"/>
    </source>
</evidence>
<dbReference type="Proteomes" id="UP000887013">
    <property type="component" value="Unassembled WGS sequence"/>
</dbReference>
<dbReference type="EMBL" id="BMAW01020846">
    <property type="protein sequence ID" value="GFT70327.1"/>
    <property type="molecule type" value="Genomic_DNA"/>
</dbReference>
<keyword evidence="2" id="KW-1185">Reference proteome</keyword>
<proteinExistence type="predicted"/>
<evidence type="ECO:0000313" key="1">
    <source>
        <dbReference type="EMBL" id="GFT70327.1"/>
    </source>
</evidence>